<keyword evidence="6" id="KW-1185">Reference proteome</keyword>
<keyword evidence="2" id="KW-0479">Metal-binding</keyword>
<dbReference type="InterPro" id="IPR050532">
    <property type="entry name" value="Globin-like_OT"/>
</dbReference>
<proteinExistence type="predicted"/>
<dbReference type="AlphaFoldDB" id="A0AA39HDM8"/>
<evidence type="ECO:0000256" key="3">
    <source>
        <dbReference type="ARBA" id="ARBA00023004"/>
    </source>
</evidence>
<dbReference type="GO" id="GO:0046872">
    <property type="term" value="F:metal ion binding"/>
    <property type="evidence" value="ECO:0007669"/>
    <property type="project" value="UniProtKB-KW"/>
</dbReference>
<evidence type="ECO:0000256" key="4">
    <source>
        <dbReference type="SAM" id="MobiDB-lite"/>
    </source>
</evidence>
<keyword evidence="3" id="KW-0408">Iron</keyword>
<feature type="region of interest" description="Disordered" evidence="4">
    <location>
        <begin position="406"/>
        <end position="434"/>
    </location>
</feature>
<feature type="compositionally biased region" description="Basic and acidic residues" evidence="4">
    <location>
        <begin position="104"/>
        <end position="125"/>
    </location>
</feature>
<dbReference type="Gene3D" id="1.10.490.10">
    <property type="entry name" value="Globins"/>
    <property type="match status" value="1"/>
</dbReference>
<feature type="region of interest" description="Disordered" evidence="4">
    <location>
        <begin position="24"/>
        <end position="134"/>
    </location>
</feature>
<feature type="region of interest" description="Disordered" evidence="4">
    <location>
        <begin position="364"/>
        <end position="385"/>
    </location>
</feature>
<name>A0AA39HDM8_9BILA</name>
<dbReference type="EMBL" id="JAUCMV010000004">
    <property type="protein sequence ID" value="KAK0402774.1"/>
    <property type="molecule type" value="Genomic_DNA"/>
</dbReference>
<dbReference type="InterPro" id="IPR044399">
    <property type="entry name" value="Mb-like_M"/>
</dbReference>
<organism evidence="5 6">
    <name type="scientific">Steinernema hermaphroditum</name>
    <dbReference type="NCBI Taxonomy" id="289476"/>
    <lineage>
        <taxon>Eukaryota</taxon>
        <taxon>Metazoa</taxon>
        <taxon>Ecdysozoa</taxon>
        <taxon>Nematoda</taxon>
        <taxon>Chromadorea</taxon>
        <taxon>Rhabditida</taxon>
        <taxon>Tylenchina</taxon>
        <taxon>Panagrolaimomorpha</taxon>
        <taxon>Strongyloidoidea</taxon>
        <taxon>Steinernematidae</taxon>
        <taxon>Steinernema</taxon>
    </lineage>
</organism>
<evidence type="ECO:0008006" key="7">
    <source>
        <dbReference type="Google" id="ProtNLM"/>
    </source>
</evidence>
<comment type="caution">
    <text evidence="5">The sequence shown here is derived from an EMBL/GenBank/DDBJ whole genome shotgun (WGS) entry which is preliminary data.</text>
</comment>
<dbReference type="GO" id="GO:0019825">
    <property type="term" value="F:oxygen binding"/>
    <property type="evidence" value="ECO:0007669"/>
    <property type="project" value="InterPro"/>
</dbReference>
<evidence type="ECO:0000256" key="2">
    <source>
        <dbReference type="ARBA" id="ARBA00022723"/>
    </source>
</evidence>
<protein>
    <recommendedName>
        <fullName evidence="7">Globin family profile domain-containing protein</fullName>
    </recommendedName>
</protein>
<dbReference type="CDD" id="cd01040">
    <property type="entry name" value="Mb-like"/>
    <property type="match status" value="1"/>
</dbReference>
<gene>
    <name evidence="5" type="ORF">QR680_016523</name>
</gene>
<dbReference type="GO" id="GO:0020037">
    <property type="term" value="F:heme binding"/>
    <property type="evidence" value="ECO:0007669"/>
    <property type="project" value="InterPro"/>
</dbReference>
<dbReference type="InterPro" id="IPR012292">
    <property type="entry name" value="Globin/Proto"/>
</dbReference>
<evidence type="ECO:0000256" key="1">
    <source>
        <dbReference type="ARBA" id="ARBA00022617"/>
    </source>
</evidence>
<sequence length="434" mass="48938">MFLIAKIVRGRRLLHELEQEEAQKEAEEAAANLANQSGITPGRRHRNKNFGQPGTSHQSVDTSPEKEARRRRKSSSMDRNLLSAGSDDLLRLRSASPPRRRRSERTPRTHYGDLDGDGKTVRQKTETSLPSENTSNCDALSVNFRVRRTSSMPSVCDSVHNSGIPVRHYNYETKLSKLQKRSLRFTWQRLHTRNGGKRVENVFEEVFDRLVKQLPIIRDMFTTRTFLSAMSRSEVSSLRDHARVTVKMIDTVIRNLDCDDRKRSDTNGEFDPRMIGRKHGGLRPYGFTGNIWEKLGETMIDVVLAQEAVRDLPGAGQAWVVLTACLVDQLRAGFEETRSFANTFQQVANQQRVLHNAAVHLRATSEGNDGSPEHRSSMDYQHNGLTTRSGPVCPYMIDQNGAIVARRRASRLSDGGDSSPPAEVLKPKLSIPTR</sequence>
<dbReference type="PANTHER" id="PTHR46458">
    <property type="entry name" value="BLR2807 PROTEIN"/>
    <property type="match status" value="1"/>
</dbReference>
<evidence type="ECO:0000313" key="5">
    <source>
        <dbReference type="EMBL" id="KAK0402774.1"/>
    </source>
</evidence>
<reference evidence="5" key="1">
    <citation type="submission" date="2023-06" db="EMBL/GenBank/DDBJ databases">
        <title>Genomic analysis of the entomopathogenic nematode Steinernema hermaphroditum.</title>
        <authorList>
            <person name="Schwarz E.M."/>
            <person name="Heppert J.K."/>
            <person name="Baniya A."/>
            <person name="Schwartz H.T."/>
            <person name="Tan C.-H."/>
            <person name="Antoshechkin I."/>
            <person name="Sternberg P.W."/>
            <person name="Goodrich-Blair H."/>
            <person name="Dillman A.R."/>
        </authorList>
    </citation>
    <scope>NUCLEOTIDE SEQUENCE</scope>
    <source>
        <strain evidence="5">PS9179</strain>
        <tissue evidence="5">Whole animal</tissue>
    </source>
</reference>
<evidence type="ECO:0000313" key="6">
    <source>
        <dbReference type="Proteomes" id="UP001175271"/>
    </source>
</evidence>
<keyword evidence="1" id="KW-0349">Heme</keyword>
<dbReference type="InterPro" id="IPR009050">
    <property type="entry name" value="Globin-like_sf"/>
</dbReference>
<dbReference type="PANTHER" id="PTHR46458:SF18">
    <property type="entry name" value="GLOBIN DOMAIN-CONTAINING PROTEIN"/>
    <property type="match status" value="1"/>
</dbReference>
<dbReference type="SUPFAM" id="SSF46458">
    <property type="entry name" value="Globin-like"/>
    <property type="match status" value="1"/>
</dbReference>
<feature type="compositionally biased region" description="Polar residues" evidence="4">
    <location>
        <begin position="49"/>
        <end position="62"/>
    </location>
</feature>
<dbReference type="Proteomes" id="UP001175271">
    <property type="component" value="Unassembled WGS sequence"/>
</dbReference>
<accession>A0AA39HDM8</accession>